<sequence>DNKPVFRLSVEYGLIKNLVEPSKKIKLFLFFLYHTYYDDIVPADIGSQSAQLLKEKGYQVEFENDYNGNHVFRPKELQKIMAKKLNALL</sequence>
<dbReference type="SUPFAM" id="SSF53474">
    <property type="entry name" value="alpha/beta-Hydrolases"/>
    <property type="match status" value="1"/>
</dbReference>
<gene>
    <name evidence="1" type="ORF">AGERDE_LOCUS11847</name>
</gene>
<evidence type="ECO:0000313" key="1">
    <source>
        <dbReference type="EMBL" id="CAG8661662.1"/>
    </source>
</evidence>
<comment type="caution">
    <text evidence="1">The sequence shown here is derived from an EMBL/GenBank/DDBJ whole genome shotgun (WGS) entry which is preliminary data.</text>
</comment>
<organism evidence="1 2">
    <name type="scientific">Ambispora gerdemannii</name>
    <dbReference type="NCBI Taxonomy" id="144530"/>
    <lineage>
        <taxon>Eukaryota</taxon>
        <taxon>Fungi</taxon>
        <taxon>Fungi incertae sedis</taxon>
        <taxon>Mucoromycota</taxon>
        <taxon>Glomeromycotina</taxon>
        <taxon>Glomeromycetes</taxon>
        <taxon>Archaeosporales</taxon>
        <taxon>Ambisporaceae</taxon>
        <taxon>Ambispora</taxon>
    </lineage>
</organism>
<name>A0A9N9E7T3_9GLOM</name>
<dbReference type="InterPro" id="IPR029058">
    <property type="entry name" value="AB_hydrolase_fold"/>
</dbReference>
<dbReference type="Gene3D" id="3.40.50.1820">
    <property type="entry name" value="alpha/beta hydrolase"/>
    <property type="match status" value="1"/>
</dbReference>
<feature type="non-terminal residue" evidence="1">
    <location>
        <position position="89"/>
    </location>
</feature>
<dbReference type="AlphaFoldDB" id="A0A9N9E7T3"/>
<dbReference type="EMBL" id="CAJVPL010005954">
    <property type="protein sequence ID" value="CAG8661662.1"/>
    <property type="molecule type" value="Genomic_DNA"/>
</dbReference>
<reference evidence="1" key="1">
    <citation type="submission" date="2021-06" db="EMBL/GenBank/DDBJ databases">
        <authorList>
            <person name="Kallberg Y."/>
            <person name="Tangrot J."/>
            <person name="Rosling A."/>
        </authorList>
    </citation>
    <scope>NUCLEOTIDE SEQUENCE</scope>
    <source>
        <strain evidence="1">MT106</strain>
    </source>
</reference>
<dbReference type="Proteomes" id="UP000789831">
    <property type="component" value="Unassembled WGS sequence"/>
</dbReference>
<protein>
    <submittedName>
        <fullName evidence="1">33_t:CDS:1</fullName>
    </submittedName>
</protein>
<accession>A0A9N9E7T3</accession>
<proteinExistence type="predicted"/>
<keyword evidence="2" id="KW-1185">Reference proteome</keyword>
<evidence type="ECO:0000313" key="2">
    <source>
        <dbReference type="Proteomes" id="UP000789831"/>
    </source>
</evidence>
<dbReference type="OrthoDB" id="2418081at2759"/>